<dbReference type="GO" id="GO:0008818">
    <property type="term" value="F:cobalamin 5'-phosphate synthase activity"/>
    <property type="evidence" value="ECO:0007669"/>
    <property type="project" value="UniProtKB-UniRule"/>
</dbReference>
<evidence type="ECO:0000256" key="3">
    <source>
        <dbReference type="ARBA" id="ARBA00004663"/>
    </source>
</evidence>
<dbReference type="KEGG" id="lgo:JCM16774_0510"/>
<name>A0A510JBN5_9FUSO</name>
<evidence type="ECO:0000256" key="12">
    <source>
        <dbReference type="ARBA" id="ARBA00022989"/>
    </source>
</evidence>
<comment type="subcellular location">
    <subcellularLocation>
        <location evidence="2 19">Cell membrane</location>
        <topology evidence="2 19">Multi-pass membrane protein</topology>
    </subcellularLocation>
</comment>
<comment type="pathway">
    <text evidence="3 19">Cofactor biosynthesis; adenosylcobalamin biosynthesis; adenosylcobalamin from cob(II)yrinate a,c-diamide: step 7/7.</text>
</comment>
<dbReference type="NCBIfam" id="TIGR00317">
    <property type="entry name" value="cobS"/>
    <property type="match status" value="1"/>
</dbReference>
<evidence type="ECO:0000256" key="6">
    <source>
        <dbReference type="ARBA" id="ARBA00015850"/>
    </source>
</evidence>
<evidence type="ECO:0000256" key="10">
    <source>
        <dbReference type="ARBA" id="ARBA00022692"/>
    </source>
</evidence>
<dbReference type="Pfam" id="PF02654">
    <property type="entry name" value="CobS"/>
    <property type="match status" value="1"/>
</dbReference>
<evidence type="ECO:0000256" key="5">
    <source>
        <dbReference type="ARBA" id="ARBA00013200"/>
    </source>
</evidence>
<evidence type="ECO:0000256" key="11">
    <source>
        <dbReference type="ARBA" id="ARBA00022842"/>
    </source>
</evidence>
<evidence type="ECO:0000256" key="4">
    <source>
        <dbReference type="ARBA" id="ARBA00010561"/>
    </source>
</evidence>
<accession>A0A510JBN5</accession>
<dbReference type="RefSeq" id="WP_051411726.1">
    <property type="nucleotide sequence ID" value="NZ_AP019822.1"/>
</dbReference>
<dbReference type="EC" id="2.7.8.26" evidence="5 19"/>
<evidence type="ECO:0000256" key="18">
    <source>
        <dbReference type="ARBA" id="ARBA00049504"/>
    </source>
</evidence>
<dbReference type="GO" id="GO:0009236">
    <property type="term" value="P:cobalamin biosynthetic process"/>
    <property type="evidence" value="ECO:0007669"/>
    <property type="project" value="UniProtKB-UniRule"/>
</dbReference>
<keyword evidence="10 19" id="KW-0812">Transmembrane</keyword>
<keyword evidence="7 19" id="KW-1003">Cell membrane</keyword>
<comment type="catalytic activity">
    <reaction evidence="17 19">
        <text>alpha-ribazole + adenosylcob(III)inamide-GDP = adenosylcob(III)alamin + GMP + H(+)</text>
        <dbReference type="Rhea" id="RHEA:16049"/>
        <dbReference type="ChEBI" id="CHEBI:10329"/>
        <dbReference type="ChEBI" id="CHEBI:15378"/>
        <dbReference type="ChEBI" id="CHEBI:18408"/>
        <dbReference type="ChEBI" id="CHEBI:58115"/>
        <dbReference type="ChEBI" id="CHEBI:60487"/>
        <dbReference type="EC" id="2.7.8.26"/>
    </reaction>
</comment>
<evidence type="ECO:0000256" key="17">
    <source>
        <dbReference type="ARBA" id="ARBA00048623"/>
    </source>
</evidence>
<feature type="transmembrane region" description="Helical" evidence="19">
    <location>
        <begin position="62"/>
        <end position="87"/>
    </location>
</feature>
<keyword evidence="9 19" id="KW-0808">Transferase</keyword>
<dbReference type="GO" id="GO:0051073">
    <property type="term" value="F:adenosylcobinamide-GDP ribazoletransferase activity"/>
    <property type="evidence" value="ECO:0007669"/>
    <property type="project" value="UniProtKB-UniRule"/>
</dbReference>
<organism evidence="20 21">
    <name type="scientific">Pseudoleptotrichia goodfellowii</name>
    <dbReference type="NCBI Taxonomy" id="157692"/>
    <lineage>
        <taxon>Bacteria</taxon>
        <taxon>Fusobacteriati</taxon>
        <taxon>Fusobacteriota</taxon>
        <taxon>Fusobacteriia</taxon>
        <taxon>Fusobacteriales</taxon>
        <taxon>Leptotrichiaceae</taxon>
        <taxon>Pseudoleptotrichia</taxon>
    </lineage>
</organism>
<evidence type="ECO:0000313" key="21">
    <source>
        <dbReference type="Proteomes" id="UP000321606"/>
    </source>
</evidence>
<keyword evidence="12 19" id="KW-1133">Transmembrane helix</keyword>
<dbReference type="InterPro" id="IPR003805">
    <property type="entry name" value="CobS"/>
</dbReference>
<sequence>MIKQFLILIQFMTRIPVFVNVEYDEEKLGKSIKYFPLVGAVIGIFLFGINFLAGKVTGNRQIIAVIIVVAEIFITGILHIDGLADTFDGLFSYAKKERMLEIMKDSRIGTNGAVVLILYFITKIILLSEVKPEYILLYPIISRLSTSMNAGLGEYARKDGMSNSIIEKNGPKEAVISVVITAVLSFLILKIKGLGVLAAAIVFILIFMRNVKKKIGGITGDTMGASLELTSILILLTGVILK</sequence>
<evidence type="ECO:0000256" key="19">
    <source>
        <dbReference type="HAMAP-Rule" id="MF_00719"/>
    </source>
</evidence>
<comment type="function">
    <text evidence="14 19">Joins adenosylcobinamide-GDP and alpha-ribazole to generate adenosylcobalamin (Ado-cobalamin). Also synthesizes adenosylcobalamin 5'-phosphate from adenosylcobinamide-GDP and alpha-ribazole 5'-phosphate.</text>
</comment>
<proteinExistence type="inferred from homology"/>
<dbReference type="GO" id="GO:0005886">
    <property type="term" value="C:plasma membrane"/>
    <property type="evidence" value="ECO:0007669"/>
    <property type="project" value="UniProtKB-SubCell"/>
</dbReference>
<comment type="catalytic activity">
    <reaction evidence="18 19">
        <text>alpha-ribazole 5'-phosphate + adenosylcob(III)inamide-GDP = adenosylcob(III)alamin 5'-phosphate + GMP + H(+)</text>
        <dbReference type="Rhea" id="RHEA:23560"/>
        <dbReference type="ChEBI" id="CHEBI:15378"/>
        <dbReference type="ChEBI" id="CHEBI:57918"/>
        <dbReference type="ChEBI" id="CHEBI:58115"/>
        <dbReference type="ChEBI" id="CHEBI:60487"/>
        <dbReference type="ChEBI" id="CHEBI:60493"/>
        <dbReference type="EC" id="2.7.8.26"/>
    </reaction>
</comment>
<protein>
    <recommendedName>
        <fullName evidence="6 19">Adenosylcobinamide-GDP ribazoletransferase</fullName>
        <ecNumber evidence="5 19">2.7.8.26</ecNumber>
    </recommendedName>
    <alternativeName>
        <fullName evidence="16 19">Cobalamin synthase</fullName>
    </alternativeName>
    <alternativeName>
        <fullName evidence="15 19">Cobalamin-5'-phosphate synthase</fullName>
    </alternativeName>
</protein>
<evidence type="ECO:0000256" key="15">
    <source>
        <dbReference type="ARBA" id="ARBA00032605"/>
    </source>
</evidence>
<dbReference type="EMBL" id="AP019822">
    <property type="protein sequence ID" value="BBM35585.1"/>
    <property type="molecule type" value="Genomic_DNA"/>
</dbReference>
<evidence type="ECO:0000256" key="13">
    <source>
        <dbReference type="ARBA" id="ARBA00023136"/>
    </source>
</evidence>
<evidence type="ECO:0000256" key="16">
    <source>
        <dbReference type="ARBA" id="ARBA00032853"/>
    </source>
</evidence>
<keyword evidence="11 19" id="KW-0460">Magnesium</keyword>
<dbReference type="Proteomes" id="UP000321606">
    <property type="component" value="Chromosome"/>
</dbReference>
<comment type="similarity">
    <text evidence="4 19">Belongs to the CobS family.</text>
</comment>
<keyword evidence="8 19" id="KW-0169">Cobalamin biosynthesis</keyword>
<evidence type="ECO:0000256" key="2">
    <source>
        <dbReference type="ARBA" id="ARBA00004651"/>
    </source>
</evidence>
<keyword evidence="13 19" id="KW-0472">Membrane</keyword>
<evidence type="ECO:0000256" key="7">
    <source>
        <dbReference type="ARBA" id="ARBA00022475"/>
    </source>
</evidence>
<evidence type="ECO:0000313" key="20">
    <source>
        <dbReference type="EMBL" id="BBM35585.1"/>
    </source>
</evidence>
<gene>
    <name evidence="19" type="primary">cobS</name>
    <name evidence="20" type="ORF">JCM16774_0510</name>
</gene>
<feature type="transmembrane region" description="Helical" evidence="19">
    <location>
        <begin position="34"/>
        <end position="56"/>
    </location>
</feature>
<reference evidence="20 21" key="1">
    <citation type="submission" date="2019-07" db="EMBL/GenBank/DDBJ databases">
        <title>Complete Genome Sequence of Leptotrichia goodfellowii Strain JCM 16774.</title>
        <authorList>
            <person name="Watanabe S."/>
            <person name="Cui L."/>
        </authorList>
    </citation>
    <scope>NUCLEOTIDE SEQUENCE [LARGE SCALE GENOMIC DNA]</scope>
    <source>
        <strain evidence="20 21">JCM16774</strain>
    </source>
</reference>
<comment type="cofactor">
    <cofactor evidence="1 19">
        <name>Mg(2+)</name>
        <dbReference type="ChEBI" id="CHEBI:18420"/>
    </cofactor>
</comment>
<dbReference type="OrthoDB" id="9794626at2"/>
<evidence type="ECO:0000256" key="9">
    <source>
        <dbReference type="ARBA" id="ARBA00022679"/>
    </source>
</evidence>
<evidence type="ECO:0000256" key="8">
    <source>
        <dbReference type="ARBA" id="ARBA00022573"/>
    </source>
</evidence>
<dbReference type="AlphaFoldDB" id="A0A510JBN5"/>
<evidence type="ECO:0000256" key="14">
    <source>
        <dbReference type="ARBA" id="ARBA00025228"/>
    </source>
</evidence>
<feature type="transmembrane region" description="Helical" evidence="19">
    <location>
        <begin position="223"/>
        <end position="241"/>
    </location>
</feature>
<feature type="transmembrane region" description="Helical" evidence="19">
    <location>
        <begin position="108"/>
        <end position="128"/>
    </location>
</feature>
<dbReference type="UniPathway" id="UPA00148">
    <property type="reaction ID" value="UER00238"/>
</dbReference>
<dbReference type="PANTHER" id="PTHR34148">
    <property type="entry name" value="ADENOSYLCOBINAMIDE-GDP RIBAZOLETRANSFERASE"/>
    <property type="match status" value="1"/>
</dbReference>
<feature type="transmembrane region" description="Helical" evidence="19">
    <location>
        <begin position="195"/>
        <end position="211"/>
    </location>
</feature>
<dbReference type="HAMAP" id="MF_00719">
    <property type="entry name" value="CobS"/>
    <property type="match status" value="1"/>
</dbReference>
<evidence type="ECO:0000256" key="1">
    <source>
        <dbReference type="ARBA" id="ARBA00001946"/>
    </source>
</evidence>
<dbReference type="PANTHER" id="PTHR34148:SF1">
    <property type="entry name" value="ADENOSYLCOBINAMIDE-GDP RIBAZOLETRANSFERASE"/>
    <property type="match status" value="1"/>
</dbReference>
<dbReference type="STRING" id="714315.GCA_000516535_00513"/>